<comment type="caution">
    <text evidence="1">The sequence shown here is derived from an EMBL/GenBank/DDBJ whole genome shotgun (WGS) entry which is preliminary data.</text>
</comment>
<dbReference type="AlphaFoldDB" id="A0A6B0Y3F8"/>
<evidence type="ECO:0000313" key="1">
    <source>
        <dbReference type="EMBL" id="MXY34597.1"/>
    </source>
</evidence>
<proteinExistence type="predicted"/>
<organism evidence="1">
    <name type="scientific">Boseongicola sp. SB0664_bin_43</name>
    <dbReference type="NCBI Taxonomy" id="2604844"/>
    <lineage>
        <taxon>Bacteria</taxon>
        <taxon>Pseudomonadati</taxon>
        <taxon>Pseudomonadota</taxon>
        <taxon>Alphaproteobacteria</taxon>
        <taxon>Rhodobacterales</taxon>
        <taxon>Paracoccaceae</taxon>
        <taxon>Boseongicola</taxon>
    </lineage>
</organism>
<evidence type="ECO:0008006" key="2">
    <source>
        <dbReference type="Google" id="ProtNLM"/>
    </source>
</evidence>
<feature type="non-terminal residue" evidence="1">
    <location>
        <position position="117"/>
    </location>
</feature>
<dbReference type="SUPFAM" id="SSF53597">
    <property type="entry name" value="Dihydrofolate reductase-like"/>
    <property type="match status" value="1"/>
</dbReference>
<accession>A0A6B0Y3F8</accession>
<gene>
    <name evidence="1" type="ORF">F4Y60_11030</name>
</gene>
<protein>
    <recommendedName>
        <fullName evidence="2">Dihydrofolate reductase family protein</fullName>
    </recommendedName>
</protein>
<dbReference type="InterPro" id="IPR024072">
    <property type="entry name" value="DHFR-like_dom_sf"/>
</dbReference>
<dbReference type="Gene3D" id="3.40.430.10">
    <property type="entry name" value="Dihydrofolate Reductase, subunit A"/>
    <property type="match status" value="1"/>
</dbReference>
<name>A0A6B0Y3F8_9RHOB</name>
<dbReference type="EMBL" id="VXRY01000446">
    <property type="protein sequence ID" value="MXY34597.1"/>
    <property type="molecule type" value="Genomic_DNA"/>
</dbReference>
<reference evidence="1" key="1">
    <citation type="submission" date="2019-09" db="EMBL/GenBank/DDBJ databases">
        <title>Characterisation of the sponge microbiome using genome-centric metagenomics.</title>
        <authorList>
            <person name="Engelberts J.P."/>
            <person name="Robbins S.J."/>
            <person name="De Goeij J.M."/>
            <person name="Aranda M."/>
            <person name="Bell S.C."/>
            <person name="Webster N.S."/>
        </authorList>
    </citation>
    <scope>NUCLEOTIDE SEQUENCE</scope>
    <source>
        <strain evidence="1">SB0664_bin_43</strain>
    </source>
</reference>
<sequence length="117" mass="13377">MSEFLLTVVVSEDGFIARKIGEPPQAWASGEEQELFFRDVETADWSIMGRRTHEAADRPDRRRIVFSTKVSGWRRPSQLWVDPGRLTPRMLAGKVCEVHALSRGLILGGTRVHDWFL</sequence>